<keyword evidence="2" id="KW-1185">Reference proteome</keyword>
<evidence type="ECO:0000313" key="1">
    <source>
        <dbReference type="EMBL" id="KAK1280845.1"/>
    </source>
</evidence>
<evidence type="ECO:0000313" key="2">
    <source>
        <dbReference type="Proteomes" id="UP001179952"/>
    </source>
</evidence>
<name>A0AAV9BVR1_ACOGR</name>
<comment type="caution">
    <text evidence="1">The sequence shown here is derived from an EMBL/GenBank/DDBJ whole genome shotgun (WGS) entry which is preliminary data.</text>
</comment>
<dbReference type="AlphaFoldDB" id="A0AAV9BVR1"/>
<dbReference type="EMBL" id="JAUJYN010000001">
    <property type="protein sequence ID" value="KAK1280845.1"/>
    <property type="molecule type" value="Genomic_DNA"/>
</dbReference>
<dbReference type="PANTHER" id="PTHR36139">
    <property type="entry name" value="SUCCINATE DEHYDROGENASE SUBUNIT 5, MITOCHONDRIAL"/>
    <property type="match status" value="1"/>
</dbReference>
<proteinExistence type="predicted"/>
<sequence length="245" mass="26669">MRMLGQMLRRLSPSAAPTTRGFLSPSSSSCISRLTSSSSSLHRTIFSVAAPFTSASRDRVSSPDCRPPFAIGFKRLFSADTVQLPSISDDDVKCALKNLMAVSWDEIPDSVIPEAKKALSKETPDKAGQEALANVYRAAEAVEEFSGVLVSLRMDLDDRMGATGAKVQPLPDEVTDALNTAYKRYMAYLDSFSPDESYLRKKVEVELGTKMIHLKMRCSAPGHEWGKVTVLGTSGLAGSYVEHRA</sequence>
<dbReference type="PANTHER" id="PTHR36139:SF1">
    <property type="entry name" value="SUCCINATE DEHYDROGENASE SUBUNIT 5, MITOCHONDRIAL"/>
    <property type="match status" value="1"/>
</dbReference>
<dbReference type="Proteomes" id="UP001179952">
    <property type="component" value="Unassembled WGS sequence"/>
</dbReference>
<dbReference type="GO" id="GO:0006099">
    <property type="term" value="P:tricarboxylic acid cycle"/>
    <property type="evidence" value="ECO:0007669"/>
    <property type="project" value="InterPro"/>
</dbReference>
<dbReference type="Pfam" id="PF14290">
    <property type="entry name" value="SDH5_plant"/>
    <property type="match status" value="1"/>
</dbReference>
<dbReference type="GO" id="GO:0045273">
    <property type="term" value="C:respiratory chain complex II (succinate dehydrogenase)"/>
    <property type="evidence" value="ECO:0007669"/>
    <property type="project" value="InterPro"/>
</dbReference>
<evidence type="ECO:0008006" key="3">
    <source>
        <dbReference type="Google" id="ProtNLM"/>
    </source>
</evidence>
<accession>A0AAV9BVR1</accession>
<reference evidence="1" key="2">
    <citation type="submission" date="2023-06" db="EMBL/GenBank/DDBJ databases">
        <authorList>
            <person name="Ma L."/>
            <person name="Liu K.-W."/>
            <person name="Li Z."/>
            <person name="Hsiao Y.-Y."/>
            <person name="Qi Y."/>
            <person name="Fu T."/>
            <person name="Tang G."/>
            <person name="Zhang D."/>
            <person name="Sun W.-H."/>
            <person name="Liu D.-K."/>
            <person name="Li Y."/>
            <person name="Chen G.-Z."/>
            <person name="Liu X.-D."/>
            <person name="Liao X.-Y."/>
            <person name="Jiang Y.-T."/>
            <person name="Yu X."/>
            <person name="Hao Y."/>
            <person name="Huang J."/>
            <person name="Zhao X.-W."/>
            <person name="Ke S."/>
            <person name="Chen Y.-Y."/>
            <person name="Wu W.-L."/>
            <person name="Hsu J.-L."/>
            <person name="Lin Y.-F."/>
            <person name="Huang M.-D."/>
            <person name="Li C.-Y."/>
            <person name="Huang L."/>
            <person name="Wang Z.-W."/>
            <person name="Zhao X."/>
            <person name="Zhong W.-Y."/>
            <person name="Peng D.-H."/>
            <person name="Ahmad S."/>
            <person name="Lan S."/>
            <person name="Zhang J.-S."/>
            <person name="Tsai W.-C."/>
            <person name="Van De Peer Y."/>
            <person name="Liu Z.-J."/>
        </authorList>
    </citation>
    <scope>NUCLEOTIDE SEQUENCE</scope>
    <source>
        <strain evidence="1">SCP</strain>
        <tissue evidence="1">Leaves</tissue>
    </source>
</reference>
<dbReference type="InterPro" id="IPR025397">
    <property type="entry name" value="SDH5"/>
</dbReference>
<protein>
    <recommendedName>
        <fullName evidence="3">Succinate dehydrogenase subunit 5, mitochondrial</fullName>
    </recommendedName>
</protein>
<reference evidence="1" key="1">
    <citation type="journal article" date="2023" name="Nat. Commun.">
        <title>Diploid and tetraploid genomes of Acorus and the evolution of monocots.</title>
        <authorList>
            <person name="Ma L."/>
            <person name="Liu K.W."/>
            <person name="Li Z."/>
            <person name="Hsiao Y.Y."/>
            <person name="Qi Y."/>
            <person name="Fu T."/>
            <person name="Tang G.D."/>
            <person name="Zhang D."/>
            <person name="Sun W.H."/>
            <person name="Liu D.K."/>
            <person name="Li Y."/>
            <person name="Chen G.Z."/>
            <person name="Liu X.D."/>
            <person name="Liao X.Y."/>
            <person name="Jiang Y.T."/>
            <person name="Yu X."/>
            <person name="Hao Y."/>
            <person name="Huang J."/>
            <person name="Zhao X.W."/>
            <person name="Ke S."/>
            <person name="Chen Y.Y."/>
            <person name="Wu W.L."/>
            <person name="Hsu J.L."/>
            <person name="Lin Y.F."/>
            <person name="Huang M.D."/>
            <person name="Li C.Y."/>
            <person name="Huang L."/>
            <person name="Wang Z.W."/>
            <person name="Zhao X."/>
            <person name="Zhong W.Y."/>
            <person name="Peng D.H."/>
            <person name="Ahmad S."/>
            <person name="Lan S."/>
            <person name="Zhang J.S."/>
            <person name="Tsai W.C."/>
            <person name="Van de Peer Y."/>
            <person name="Liu Z.J."/>
        </authorList>
    </citation>
    <scope>NUCLEOTIDE SEQUENCE</scope>
    <source>
        <strain evidence="1">SCP</strain>
    </source>
</reference>
<organism evidence="1 2">
    <name type="scientific">Acorus gramineus</name>
    <name type="common">Dwarf sweet flag</name>
    <dbReference type="NCBI Taxonomy" id="55184"/>
    <lineage>
        <taxon>Eukaryota</taxon>
        <taxon>Viridiplantae</taxon>
        <taxon>Streptophyta</taxon>
        <taxon>Embryophyta</taxon>
        <taxon>Tracheophyta</taxon>
        <taxon>Spermatophyta</taxon>
        <taxon>Magnoliopsida</taxon>
        <taxon>Liliopsida</taxon>
        <taxon>Acoraceae</taxon>
        <taxon>Acorus</taxon>
    </lineage>
</organism>
<gene>
    <name evidence="1" type="ORF">QJS04_geneDACA018549</name>
</gene>